<evidence type="ECO:0000313" key="1">
    <source>
        <dbReference type="EMBL" id="KZL91707.1"/>
    </source>
</evidence>
<accession>A0A162SPQ3</accession>
<dbReference type="Proteomes" id="UP000076603">
    <property type="component" value="Unassembled WGS sequence"/>
</dbReference>
<dbReference type="EMBL" id="LWAE01000003">
    <property type="protein sequence ID" value="KZL91707.1"/>
    <property type="molecule type" value="Genomic_DNA"/>
</dbReference>
<proteinExistence type="predicted"/>
<comment type="caution">
    <text evidence="1">The sequence shown here is derived from an EMBL/GenBank/DDBJ whole genome shotgun (WGS) entry which is preliminary data.</text>
</comment>
<organism evidence="1 2">
    <name type="scientific">Clostridium magnum DSM 2767</name>
    <dbReference type="NCBI Taxonomy" id="1121326"/>
    <lineage>
        <taxon>Bacteria</taxon>
        <taxon>Bacillati</taxon>
        <taxon>Bacillota</taxon>
        <taxon>Clostridia</taxon>
        <taxon>Eubacteriales</taxon>
        <taxon>Clostridiaceae</taxon>
        <taxon>Clostridium</taxon>
    </lineage>
</organism>
<name>A0A162SPQ3_9CLOT</name>
<evidence type="ECO:0000313" key="2">
    <source>
        <dbReference type="Proteomes" id="UP000076603"/>
    </source>
</evidence>
<dbReference type="STRING" id="1121326.CLMAG_34660"/>
<sequence length="73" mass="8773">MKPKYKQNLGQLIKYYYANYDNYHLKIYIDGKLKYDNALQLVEFFGHDYLNVVEFFRNDSAKTISVYTSKNIC</sequence>
<gene>
    <name evidence="1" type="ORF">CLMAG_34660</name>
</gene>
<keyword evidence="2" id="KW-1185">Reference proteome</keyword>
<protein>
    <submittedName>
        <fullName evidence="1">Uncharacterized protein</fullName>
    </submittedName>
</protein>
<dbReference type="AlphaFoldDB" id="A0A162SPQ3"/>
<dbReference type="PATRIC" id="fig|1121326.3.peg.3506"/>
<reference evidence="1 2" key="1">
    <citation type="submission" date="2016-04" db="EMBL/GenBank/DDBJ databases">
        <title>Genome sequence of Clostridium magnum DSM 2767.</title>
        <authorList>
            <person name="Poehlein A."/>
            <person name="Uhlig R."/>
            <person name="Fischer R."/>
            <person name="Bahl H."/>
            <person name="Daniel R."/>
        </authorList>
    </citation>
    <scope>NUCLEOTIDE SEQUENCE [LARGE SCALE GENOMIC DNA]</scope>
    <source>
        <strain evidence="1 2">DSM 2767</strain>
    </source>
</reference>
<dbReference type="RefSeq" id="WP_066624844.1">
    <property type="nucleotide sequence ID" value="NZ_FQXL01000060.1"/>
</dbReference>